<name>A0A4Q1DCW5_9BACT</name>
<protein>
    <submittedName>
        <fullName evidence="2">DUF2721 domain-containing protein</fullName>
    </submittedName>
</protein>
<organism evidence="2 3">
    <name type="scientific">Filimonas effusa</name>
    <dbReference type="NCBI Taxonomy" id="2508721"/>
    <lineage>
        <taxon>Bacteria</taxon>
        <taxon>Pseudomonadati</taxon>
        <taxon>Bacteroidota</taxon>
        <taxon>Chitinophagia</taxon>
        <taxon>Chitinophagales</taxon>
        <taxon>Chitinophagaceae</taxon>
        <taxon>Filimonas</taxon>
    </lineage>
</organism>
<evidence type="ECO:0000313" key="2">
    <source>
        <dbReference type="EMBL" id="RXK87317.1"/>
    </source>
</evidence>
<reference evidence="2 3" key="1">
    <citation type="submission" date="2019-01" db="EMBL/GenBank/DDBJ databases">
        <title>Filimonas sp. strain TTM-71.</title>
        <authorList>
            <person name="Chen W.-M."/>
        </authorList>
    </citation>
    <scope>NUCLEOTIDE SEQUENCE [LARGE SCALE GENOMIC DNA]</scope>
    <source>
        <strain evidence="2 3">TTM-71</strain>
    </source>
</reference>
<dbReference type="Proteomes" id="UP000290545">
    <property type="component" value="Unassembled WGS sequence"/>
</dbReference>
<evidence type="ECO:0000313" key="3">
    <source>
        <dbReference type="Proteomes" id="UP000290545"/>
    </source>
</evidence>
<feature type="transmembrane region" description="Helical" evidence="1">
    <location>
        <begin position="90"/>
        <end position="110"/>
    </location>
</feature>
<dbReference type="InterPro" id="IPR021279">
    <property type="entry name" value="DUF2721"/>
</dbReference>
<evidence type="ECO:0000256" key="1">
    <source>
        <dbReference type="SAM" id="Phobius"/>
    </source>
</evidence>
<gene>
    <name evidence="2" type="ORF">ESB13_11225</name>
</gene>
<dbReference type="OrthoDB" id="9813525at2"/>
<feature type="transmembrane region" description="Helical" evidence="1">
    <location>
        <begin position="6"/>
        <end position="23"/>
    </location>
</feature>
<dbReference type="Pfam" id="PF11026">
    <property type="entry name" value="DUF2721"/>
    <property type="match status" value="1"/>
</dbReference>
<comment type="caution">
    <text evidence="2">The sequence shown here is derived from an EMBL/GenBank/DDBJ whole genome shotgun (WGS) entry which is preliminary data.</text>
</comment>
<keyword evidence="3" id="KW-1185">Reference proteome</keyword>
<dbReference type="RefSeq" id="WP_129003067.1">
    <property type="nucleotide sequence ID" value="NZ_SDHZ01000001.1"/>
</dbReference>
<accession>A0A4Q1DCW5</accession>
<sequence>MEITITTPILLFPALSLILLAYTEKFLRLGLRSRVLKKQYEENKSAHIIEQIENLRKRLHLIRNMQAFGTGSFFLCICSIFLLFIGESYIAQYTFWFGMVFMMIALFLGFREITLSAAALKLALDDEEDAFKTF</sequence>
<keyword evidence="1" id="KW-0472">Membrane</keyword>
<dbReference type="EMBL" id="SDHZ01000001">
    <property type="protein sequence ID" value="RXK87317.1"/>
    <property type="molecule type" value="Genomic_DNA"/>
</dbReference>
<keyword evidence="1" id="KW-1133">Transmembrane helix</keyword>
<feature type="transmembrane region" description="Helical" evidence="1">
    <location>
        <begin position="65"/>
        <end position="84"/>
    </location>
</feature>
<dbReference type="AlphaFoldDB" id="A0A4Q1DCW5"/>
<keyword evidence="1" id="KW-0812">Transmembrane</keyword>
<proteinExistence type="predicted"/>